<keyword evidence="2" id="KW-1185">Reference proteome</keyword>
<evidence type="ECO:0000313" key="1">
    <source>
        <dbReference type="EMBL" id="SPT55497.1"/>
    </source>
</evidence>
<proteinExistence type="predicted"/>
<dbReference type="AntiFam" id="ANF00007">
    <property type="entry name" value="Shadow ORF (opposite clpB)"/>
</dbReference>
<sequence>MKELVRLSLQELTRWNSRPRFDYLGDFCGSHLLSDHRLFVAATFLGLSLLFRLDNLALDSGDLAILEAPGFFPASLTYGQIELGAQRVELDAQVTNAIVACLLSLPAGRQSTQVLLAVGKVRTQFTQPLLRSLVKALWV</sequence>
<dbReference type="AlphaFoldDB" id="A0A2X0VDC2"/>
<gene>
    <name evidence="1" type="ORF">NCTC9935_01003</name>
</gene>
<organism evidence="1 2">
    <name type="scientific">Schaalia odontolytica</name>
    <dbReference type="NCBI Taxonomy" id="1660"/>
    <lineage>
        <taxon>Bacteria</taxon>
        <taxon>Bacillati</taxon>
        <taxon>Actinomycetota</taxon>
        <taxon>Actinomycetes</taxon>
        <taxon>Actinomycetales</taxon>
        <taxon>Actinomycetaceae</taxon>
        <taxon>Schaalia</taxon>
    </lineage>
</organism>
<evidence type="ECO:0000313" key="2">
    <source>
        <dbReference type="Proteomes" id="UP000250192"/>
    </source>
</evidence>
<accession>A0A2X0VDC2</accession>
<protein>
    <submittedName>
        <fullName evidence="1">Protein of uncharacterized function (DUF3170)</fullName>
    </submittedName>
</protein>
<dbReference type="Proteomes" id="UP000250192">
    <property type="component" value="Unassembled WGS sequence"/>
</dbReference>
<dbReference type="EMBL" id="UAPR01000002">
    <property type="protein sequence ID" value="SPT55497.1"/>
    <property type="molecule type" value="Genomic_DNA"/>
</dbReference>
<reference evidence="1 2" key="1">
    <citation type="submission" date="2018-06" db="EMBL/GenBank/DDBJ databases">
        <authorList>
            <consortium name="Pathogen Informatics"/>
            <person name="Doyle S."/>
        </authorList>
    </citation>
    <scope>NUCLEOTIDE SEQUENCE [LARGE SCALE GENOMIC DNA]</scope>
    <source>
        <strain evidence="1 2">NCTC9935</strain>
    </source>
</reference>
<name>A0A2X0VDC2_9ACTO</name>